<comment type="catalytic activity">
    <reaction evidence="1">
        <text>GDP-alpha-D-mannose + H2O = alpha-D-mannose 1-phosphate + GMP + 2 H(+)</text>
        <dbReference type="Rhea" id="RHEA:27978"/>
        <dbReference type="ChEBI" id="CHEBI:15377"/>
        <dbReference type="ChEBI" id="CHEBI:15378"/>
        <dbReference type="ChEBI" id="CHEBI:57527"/>
        <dbReference type="ChEBI" id="CHEBI:58115"/>
        <dbReference type="ChEBI" id="CHEBI:58409"/>
    </reaction>
</comment>
<dbReference type="InterPro" id="IPR004385">
    <property type="entry name" value="NDP_pyrophosphatase"/>
</dbReference>
<keyword evidence="6" id="KW-0378">Hydrolase</keyword>
<dbReference type="InterPro" id="IPR000086">
    <property type="entry name" value="NUDIX_hydrolase_dom"/>
</dbReference>
<feature type="domain" description="Nudix hydrolase" evidence="9">
    <location>
        <begin position="36"/>
        <end position="173"/>
    </location>
</feature>
<dbReference type="NCBIfam" id="TIGR00052">
    <property type="entry name" value="nudix-type nucleoside diphosphatase, YffH/AdpP family"/>
    <property type="match status" value="1"/>
</dbReference>
<dbReference type="PANTHER" id="PTHR11839">
    <property type="entry name" value="UDP/ADP-SUGAR PYROPHOSPHATASE"/>
    <property type="match status" value="1"/>
</dbReference>
<evidence type="ECO:0000259" key="9">
    <source>
        <dbReference type="PROSITE" id="PS51462"/>
    </source>
</evidence>
<evidence type="ECO:0000256" key="7">
    <source>
        <dbReference type="ARBA" id="ARBA00032162"/>
    </source>
</evidence>
<dbReference type="PANTHER" id="PTHR11839:SF18">
    <property type="entry name" value="NUDIX HYDROLASE DOMAIN-CONTAINING PROTEIN"/>
    <property type="match status" value="1"/>
</dbReference>
<name>A0ABP3SVN4_9SPHN</name>
<keyword evidence="11" id="KW-1185">Reference proteome</keyword>
<dbReference type="RefSeq" id="WP_163956469.1">
    <property type="nucleotide sequence ID" value="NZ_BAAAES010000005.1"/>
</dbReference>
<sequence length="185" mass="20823">MTDTVLTSRPLYRGWLSLIMLRLRLSGTECERAIVEHVSGATVLAYDPDRRVAMTVRQTRDAVLYLGEAPFPEAIAGATEREAPADTAYREAYEETGLRLRQLEPVAQVWMTPSSTTERVHLFLAEYTTNDRTGLGGGMAEELETIDAREEKLATLWADVTSGRMTDAKLFMLLQALRLRRPDLF</sequence>
<comment type="caution">
    <text evidence="10">The sequence shown here is derived from an EMBL/GenBank/DDBJ whole genome shotgun (WGS) entry which is preliminary data.</text>
</comment>
<accession>A0ABP3SVN4</accession>
<dbReference type="Pfam" id="PF00293">
    <property type="entry name" value="NUDIX"/>
    <property type="match status" value="1"/>
</dbReference>
<dbReference type="InterPro" id="IPR015797">
    <property type="entry name" value="NUDIX_hydrolase-like_dom_sf"/>
</dbReference>
<protein>
    <recommendedName>
        <fullName evidence="5">GDP-mannose pyrophosphatase</fullName>
    </recommendedName>
    <alternativeName>
        <fullName evidence="7">GDP-mannose hydrolase</fullName>
    </alternativeName>
    <alternativeName>
        <fullName evidence="8">GDPMK</fullName>
    </alternativeName>
</protein>
<gene>
    <name evidence="10" type="primary">nudF</name>
    <name evidence="10" type="ORF">GCM10009102_08280</name>
</gene>
<dbReference type="Proteomes" id="UP001500238">
    <property type="component" value="Unassembled WGS sequence"/>
</dbReference>
<organism evidence="10 11">
    <name type="scientific">Sphingomonas insulae</name>
    <dbReference type="NCBI Taxonomy" id="424800"/>
    <lineage>
        <taxon>Bacteria</taxon>
        <taxon>Pseudomonadati</taxon>
        <taxon>Pseudomonadota</taxon>
        <taxon>Alphaproteobacteria</taxon>
        <taxon>Sphingomonadales</taxon>
        <taxon>Sphingomonadaceae</taxon>
        <taxon>Sphingomonas</taxon>
    </lineage>
</organism>
<evidence type="ECO:0000256" key="2">
    <source>
        <dbReference type="ARBA" id="ARBA00001946"/>
    </source>
</evidence>
<dbReference type="EMBL" id="BAAAES010000005">
    <property type="protein sequence ID" value="GAA0661779.1"/>
    <property type="molecule type" value="Genomic_DNA"/>
</dbReference>
<evidence type="ECO:0000256" key="1">
    <source>
        <dbReference type="ARBA" id="ARBA00000847"/>
    </source>
</evidence>
<evidence type="ECO:0000313" key="11">
    <source>
        <dbReference type="Proteomes" id="UP001500238"/>
    </source>
</evidence>
<evidence type="ECO:0000256" key="6">
    <source>
        <dbReference type="ARBA" id="ARBA00022801"/>
    </source>
</evidence>
<comment type="similarity">
    <text evidence="3">Belongs to the Nudix hydrolase family. NudK subfamily.</text>
</comment>
<comment type="subunit">
    <text evidence="4">Homodimer.</text>
</comment>
<dbReference type="Gene3D" id="3.90.79.10">
    <property type="entry name" value="Nucleoside Triphosphate Pyrophosphohydrolase"/>
    <property type="match status" value="1"/>
</dbReference>
<evidence type="ECO:0000256" key="4">
    <source>
        <dbReference type="ARBA" id="ARBA00011738"/>
    </source>
</evidence>
<evidence type="ECO:0000256" key="3">
    <source>
        <dbReference type="ARBA" id="ARBA00007275"/>
    </source>
</evidence>
<dbReference type="PROSITE" id="PS51462">
    <property type="entry name" value="NUDIX"/>
    <property type="match status" value="1"/>
</dbReference>
<evidence type="ECO:0000313" key="10">
    <source>
        <dbReference type="EMBL" id="GAA0661779.1"/>
    </source>
</evidence>
<proteinExistence type="inferred from homology"/>
<reference evidence="11" key="1">
    <citation type="journal article" date="2019" name="Int. J. Syst. Evol. Microbiol.">
        <title>The Global Catalogue of Microorganisms (GCM) 10K type strain sequencing project: providing services to taxonomists for standard genome sequencing and annotation.</title>
        <authorList>
            <consortium name="The Broad Institute Genomics Platform"/>
            <consortium name="The Broad Institute Genome Sequencing Center for Infectious Disease"/>
            <person name="Wu L."/>
            <person name="Ma J."/>
        </authorList>
    </citation>
    <scope>NUCLEOTIDE SEQUENCE [LARGE SCALE GENOMIC DNA]</scope>
    <source>
        <strain evidence="11">JCM 14603</strain>
    </source>
</reference>
<evidence type="ECO:0000256" key="8">
    <source>
        <dbReference type="ARBA" id="ARBA00032272"/>
    </source>
</evidence>
<evidence type="ECO:0000256" key="5">
    <source>
        <dbReference type="ARBA" id="ARBA00016377"/>
    </source>
</evidence>
<dbReference type="SUPFAM" id="SSF55811">
    <property type="entry name" value="Nudix"/>
    <property type="match status" value="1"/>
</dbReference>
<comment type="cofactor">
    <cofactor evidence="2">
        <name>Mg(2+)</name>
        <dbReference type="ChEBI" id="CHEBI:18420"/>
    </cofactor>
</comment>